<accession>A0ABZ0KSQ7</accession>
<proteinExistence type="inferred from homology"/>
<evidence type="ECO:0000256" key="3">
    <source>
        <dbReference type="ARBA" id="ARBA00038502"/>
    </source>
</evidence>
<reference evidence="5 6" key="1">
    <citation type="submission" date="2023-01" db="EMBL/GenBank/DDBJ databases">
        <title>Sporosarcina sp. nov., isolated from Korean tranditional fermented seafood 'Jeotgal'.</title>
        <authorList>
            <person name="Yang A.-I."/>
        </authorList>
    </citation>
    <scope>NUCLEOTIDE SEQUENCE [LARGE SCALE GENOMIC DNA]</scope>
    <source>
        <strain evidence="5 6">B2O-1</strain>
    </source>
</reference>
<dbReference type="PANTHER" id="PTHR43792:SF8">
    <property type="entry name" value="[RIBOSOMAL PROTEIN US5]-ALANINE N-ACETYLTRANSFERASE"/>
    <property type="match status" value="1"/>
</dbReference>
<dbReference type="EMBL" id="CP116341">
    <property type="protein sequence ID" value="WOV82979.1"/>
    <property type="molecule type" value="Genomic_DNA"/>
</dbReference>
<evidence type="ECO:0000256" key="2">
    <source>
        <dbReference type="ARBA" id="ARBA00023315"/>
    </source>
</evidence>
<sequence>MDLYIEKLTDSDLNDLYTFELENRSYFEEMVPSRGDDYYKPDIFKVRNEALLQEQAGGISNFYLIKDDQGTVLGRINLVDIDETHKIGHLGYRIGRRYSGRGIAKKALSVLLETVKDIKQVHAKTTTANMASQKILEGNGFVEIATDEEDFEMRDQKFKFVYYSWSSTNHG</sequence>
<dbReference type="InterPro" id="IPR016181">
    <property type="entry name" value="Acyl_CoA_acyltransferase"/>
</dbReference>
<protein>
    <submittedName>
        <fullName evidence="5">GNAT family N-acetyltransferase</fullName>
    </submittedName>
</protein>
<gene>
    <name evidence="5" type="ORF">PGH26_08480</name>
</gene>
<dbReference type="Proteomes" id="UP001303532">
    <property type="component" value="Chromosome"/>
</dbReference>
<comment type="similarity">
    <text evidence="3">Belongs to the acetyltransferase family. RimJ subfamily.</text>
</comment>
<evidence type="ECO:0000313" key="5">
    <source>
        <dbReference type="EMBL" id="WOV82979.1"/>
    </source>
</evidence>
<keyword evidence="1" id="KW-0808">Transferase</keyword>
<dbReference type="SUPFAM" id="SSF55729">
    <property type="entry name" value="Acyl-CoA N-acyltransferases (Nat)"/>
    <property type="match status" value="1"/>
</dbReference>
<keyword evidence="6" id="KW-1185">Reference proteome</keyword>
<keyword evidence="2" id="KW-0012">Acyltransferase</keyword>
<dbReference type="Pfam" id="PF13302">
    <property type="entry name" value="Acetyltransf_3"/>
    <property type="match status" value="1"/>
</dbReference>
<organism evidence="5 6">
    <name type="scientific">Sporosarcina jeotgali</name>
    <dbReference type="NCBI Taxonomy" id="3020056"/>
    <lineage>
        <taxon>Bacteria</taxon>
        <taxon>Bacillati</taxon>
        <taxon>Bacillota</taxon>
        <taxon>Bacilli</taxon>
        <taxon>Bacillales</taxon>
        <taxon>Caryophanaceae</taxon>
        <taxon>Sporosarcina</taxon>
    </lineage>
</organism>
<dbReference type="InterPro" id="IPR051531">
    <property type="entry name" value="N-acetyltransferase"/>
</dbReference>
<dbReference type="PANTHER" id="PTHR43792">
    <property type="entry name" value="GNAT FAMILY, PUTATIVE (AFU_ORTHOLOGUE AFUA_3G00765)-RELATED-RELATED"/>
    <property type="match status" value="1"/>
</dbReference>
<dbReference type="Gene3D" id="3.40.630.30">
    <property type="match status" value="1"/>
</dbReference>
<feature type="domain" description="N-acetyltransferase" evidence="4">
    <location>
        <begin position="3"/>
        <end position="168"/>
    </location>
</feature>
<dbReference type="PROSITE" id="PS51186">
    <property type="entry name" value="GNAT"/>
    <property type="match status" value="1"/>
</dbReference>
<evidence type="ECO:0000259" key="4">
    <source>
        <dbReference type="PROSITE" id="PS51186"/>
    </source>
</evidence>
<dbReference type="RefSeq" id="WP_323690651.1">
    <property type="nucleotide sequence ID" value="NZ_CP116341.1"/>
</dbReference>
<dbReference type="InterPro" id="IPR000182">
    <property type="entry name" value="GNAT_dom"/>
</dbReference>
<name>A0ABZ0KSQ7_9BACL</name>
<evidence type="ECO:0000313" key="6">
    <source>
        <dbReference type="Proteomes" id="UP001303532"/>
    </source>
</evidence>
<evidence type="ECO:0000256" key="1">
    <source>
        <dbReference type="ARBA" id="ARBA00022679"/>
    </source>
</evidence>